<protein>
    <submittedName>
        <fullName evidence="2">HDOD domain-containing protein</fullName>
    </submittedName>
</protein>
<dbReference type="OrthoDB" id="9784953at2"/>
<dbReference type="RefSeq" id="WP_147714245.1">
    <property type="nucleotide sequence ID" value="NZ_VKAD01000001.1"/>
</dbReference>
<dbReference type="Gene3D" id="1.10.3210.10">
    <property type="entry name" value="Hypothetical protein af1432"/>
    <property type="match status" value="1"/>
</dbReference>
<organism evidence="2 3">
    <name type="scientific">Reinekea thalattae</name>
    <dbReference type="NCBI Taxonomy" id="2593301"/>
    <lineage>
        <taxon>Bacteria</taxon>
        <taxon>Pseudomonadati</taxon>
        <taxon>Pseudomonadota</taxon>
        <taxon>Gammaproteobacteria</taxon>
        <taxon>Oceanospirillales</taxon>
        <taxon>Saccharospirillaceae</taxon>
        <taxon>Reinekea</taxon>
    </lineage>
</organism>
<evidence type="ECO:0000313" key="3">
    <source>
        <dbReference type="Proteomes" id="UP000321764"/>
    </source>
</evidence>
<dbReference type="SUPFAM" id="SSF109604">
    <property type="entry name" value="HD-domain/PDEase-like"/>
    <property type="match status" value="1"/>
</dbReference>
<dbReference type="PANTHER" id="PTHR33525:SF6">
    <property type="entry name" value="HDOD DOMAIN-CONTAINING PROTEIN"/>
    <property type="match status" value="1"/>
</dbReference>
<dbReference type="Proteomes" id="UP000321764">
    <property type="component" value="Unassembled WGS sequence"/>
</dbReference>
<comment type="caution">
    <text evidence="2">The sequence shown here is derived from an EMBL/GenBank/DDBJ whole genome shotgun (WGS) entry which is preliminary data.</text>
</comment>
<sequence>MTIELDNQKIEQILLGISVPPQPQIMVDLQMEQFAPEPDIHRIAELIAQDVGLSGTMLKIVNSSAYGLVNHINSVQQATILLGVTTVINIINGISIRGELSDQDIVKLNNFWDTSFDVAVVCKHVAKKIGMPLVDEAYLLGLFHNVGIVLMNRRFANYMDCLPECYSGKYSRIIDTENELFKTNHAVIGYYIARAWKLPKVICECIADHHSTTNVFSANSSASNDKKSLLAVLKIAEYICGCAKILGKSDHFTEWEQIQNLIYEYTGLGSYDLESMIDEFSEMGIVSVINNHRS</sequence>
<evidence type="ECO:0000313" key="2">
    <source>
        <dbReference type="EMBL" id="TXR54846.1"/>
    </source>
</evidence>
<dbReference type="PANTHER" id="PTHR33525">
    <property type="match status" value="1"/>
</dbReference>
<dbReference type="Pfam" id="PF08668">
    <property type="entry name" value="HDOD"/>
    <property type="match status" value="1"/>
</dbReference>
<accession>A0A5C8ZD53</accession>
<keyword evidence="3" id="KW-1185">Reference proteome</keyword>
<dbReference type="PROSITE" id="PS51833">
    <property type="entry name" value="HDOD"/>
    <property type="match status" value="1"/>
</dbReference>
<name>A0A5C8ZD53_9GAMM</name>
<dbReference type="InterPro" id="IPR013976">
    <property type="entry name" value="HDOD"/>
</dbReference>
<dbReference type="InterPro" id="IPR052340">
    <property type="entry name" value="RNase_Y/CdgJ"/>
</dbReference>
<dbReference type="EMBL" id="VKAD01000001">
    <property type="protein sequence ID" value="TXR54846.1"/>
    <property type="molecule type" value="Genomic_DNA"/>
</dbReference>
<feature type="domain" description="HDOD" evidence="1">
    <location>
        <begin position="19"/>
        <end position="212"/>
    </location>
</feature>
<reference evidence="2 3" key="1">
    <citation type="submission" date="2019-07" db="EMBL/GenBank/DDBJ databases">
        <title>Reinekea sp. strain SSH23 genome sequencing and assembly.</title>
        <authorList>
            <person name="Kim I."/>
        </authorList>
    </citation>
    <scope>NUCLEOTIDE SEQUENCE [LARGE SCALE GENOMIC DNA]</scope>
    <source>
        <strain evidence="2 3">SSH23</strain>
    </source>
</reference>
<evidence type="ECO:0000259" key="1">
    <source>
        <dbReference type="PROSITE" id="PS51833"/>
    </source>
</evidence>
<dbReference type="AlphaFoldDB" id="A0A5C8ZD53"/>
<gene>
    <name evidence="2" type="ORF">FME95_10015</name>
</gene>
<proteinExistence type="predicted"/>